<dbReference type="GO" id="GO:0005737">
    <property type="term" value="C:cytoplasm"/>
    <property type="evidence" value="ECO:0007669"/>
    <property type="project" value="UniProtKB-SubCell"/>
</dbReference>
<evidence type="ECO:0000256" key="3">
    <source>
        <dbReference type="ARBA" id="ARBA00022723"/>
    </source>
</evidence>
<dbReference type="InterPro" id="IPR002288">
    <property type="entry name" value="DNA_gyrase_B_C"/>
</dbReference>
<protein>
    <recommendedName>
        <fullName evidence="10">DNA gyrase subunit B</fullName>
        <ecNumber evidence="10">5.6.2.2</ecNumber>
    </recommendedName>
</protein>
<dbReference type="NCBIfam" id="NF011501">
    <property type="entry name" value="PRK14939.1"/>
    <property type="match status" value="1"/>
</dbReference>
<dbReference type="AlphaFoldDB" id="A0A455T703"/>
<keyword evidence="6 10" id="KW-0460">Magnesium</keyword>
<feature type="binding site" evidence="10">
    <location>
        <position position="532"/>
    </location>
    <ligand>
        <name>Mg(2+)</name>
        <dbReference type="ChEBI" id="CHEBI:18420"/>
        <label>2</label>
    </ligand>
</feature>
<dbReference type="PRINTS" id="PR01159">
    <property type="entry name" value="DNAGYRASEB"/>
</dbReference>
<dbReference type="InterPro" id="IPR034160">
    <property type="entry name" value="TOPRIM_GyrB"/>
</dbReference>
<dbReference type="SMART" id="SM00387">
    <property type="entry name" value="HATPase_c"/>
    <property type="match status" value="1"/>
</dbReference>
<dbReference type="InterPro" id="IPR006171">
    <property type="entry name" value="TOPRIM_dom"/>
</dbReference>
<keyword evidence="3 10" id="KW-0479">Metal-binding</keyword>
<dbReference type="FunFam" id="3.40.50.670:FF:000002">
    <property type="entry name" value="DNA gyrase subunit B"/>
    <property type="match status" value="1"/>
</dbReference>
<feature type="site" description="Interaction with DNA" evidence="10">
    <location>
        <position position="487"/>
    </location>
</feature>
<dbReference type="GO" id="GO:0005524">
    <property type="term" value="F:ATP binding"/>
    <property type="evidence" value="ECO:0007669"/>
    <property type="project" value="UniProtKB-UniRule"/>
</dbReference>
<comment type="similarity">
    <text evidence="2 10">Belongs to the type II topoisomerase GyrB family.</text>
</comment>
<dbReference type="GO" id="GO:0034335">
    <property type="term" value="F:DNA negative supercoiling activity"/>
    <property type="evidence" value="ECO:0007669"/>
    <property type="project" value="UniProtKB-ARBA"/>
</dbReference>
<dbReference type="GO" id="GO:0046872">
    <property type="term" value="F:metal ion binding"/>
    <property type="evidence" value="ECO:0007669"/>
    <property type="project" value="UniProtKB-KW"/>
</dbReference>
<dbReference type="Pfam" id="PF00204">
    <property type="entry name" value="DNA_gyraseB"/>
    <property type="match status" value="1"/>
</dbReference>
<evidence type="ECO:0000256" key="5">
    <source>
        <dbReference type="ARBA" id="ARBA00022840"/>
    </source>
</evidence>
<evidence type="ECO:0000256" key="1">
    <source>
        <dbReference type="ARBA" id="ARBA00000185"/>
    </source>
</evidence>
<comment type="miscellaneous">
    <text evidence="10">Few gyrases are as efficient as E.coli at forming negative supercoils. Not all organisms have 2 type II topoisomerases; in organisms with a single type II topoisomerase this enzyme also has to decatenate newly replicated chromosomes.</text>
</comment>
<dbReference type="CDD" id="cd16928">
    <property type="entry name" value="HATPase_GyrB-like"/>
    <property type="match status" value="1"/>
</dbReference>
<sequence length="671" mass="75131">MAKARETLAATAEQVAGDGALPKEKLNGSKVAPRGSVSSGEYNEQHIQILEGLEAVRVRPGMYIGSTDQRGLHHLIYEVVDNSVDEAMAGFADTVTVTIHADESVTIEDNGRGIPVEKHHQRPEMSTLEVVMTILHAGGKFGSGVYQFSSGLHGVGVSVVNALSEWCEVEVKRDGRRYRQRYERGVAVTPVEDLGPAEGHGTKTTFLPDLQVMETRDYNFDVLAQRFREIAYLNRGLTISLRDERTDREVTFYFEGGLVSFVRYLNKNRNCLQSRPVSIVREVDQVKVEIALQYNDSWNTTEFSFANGINTVDGGMHITGFRSALTRTLNDYARKMGFLKEKESNLTGEDVRQGLTAVVSVKLPNPQFEAQTKAKLNNAEVRPIVEAVTAEMLSVYLEETPSEARAIIEKCLTSARAREAARAARELVQRKNALDTTLPGKLADCTERRPDRCELYLVEGDSAGGSAKQGRDRHFQAILPLRGKILNVERARLQKMLENEEVKNIITAIGVGIGESFDKSKLRYGRIVIMCDADVDGAHIRTLLLTFFFRYMEPLITDGHLYIAQPPLYHVKMGKEVRYAYSDEERDALIAEYKAKHNGKEPEVGRYKGLGEMNPETLWETTMDPARRTILKVTIEEAVEADRVFNMLMGDEVAPRKRFIESHAKNAELDI</sequence>
<feature type="binding site" evidence="10">
    <location>
        <position position="459"/>
    </location>
    <ligand>
        <name>Mg(2+)</name>
        <dbReference type="ChEBI" id="CHEBI:18420"/>
        <label>1</label>
        <note>catalytic</note>
    </ligand>
</feature>
<dbReference type="SUPFAM" id="SSF56719">
    <property type="entry name" value="Type II DNA topoisomerase"/>
    <property type="match status" value="1"/>
</dbReference>
<dbReference type="PROSITE" id="PS50880">
    <property type="entry name" value="TOPRIM"/>
    <property type="match status" value="1"/>
</dbReference>
<dbReference type="HAMAP" id="MF_01898">
    <property type="entry name" value="GyrB"/>
    <property type="match status" value="1"/>
</dbReference>
<dbReference type="PANTHER" id="PTHR45866:SF1">
    <property type="entry name" value="DNA GYRASE SUBUNIT B, MITOCHONDRIAL"/>
    <property type="match status" value="1"/>
</dbReference>
<dbReference type="InterPro" id="IPR018522">
    <property type="entry name" value="TopoIIA_CS"/>
</dbReference>
<proteinExistence type="inferred from homology"/>
<keyword evidence="7 10" id="KW-0799">Topoisomerase</keyword>
<dbReference type="CDD" id="cd03366">
    <property type="entry name" value="TOPRIM_TopoIIA_GyrB"/>
    <property type="match status" value="1"/>
</dbReference>
<organism evidence="13">
    <name type="scientific">Thermogemmatispora argillosa</name>
    <dbReference type="NCBI Taxonomy" id="2045280"/>
    <lineage>
        <taxon>Bacteria</taxon>
        <taxon>Bacillati</taxon>
        <taxon>Chloroflexota</taxon>
        <taxon>Ktedonobacteria</taxon>
        <taxon>Thermogemmatisporales</taxon>
        <taxon>Thermogemmatisporaceae</taxon>
        <taxon>Thermogemmatispora</taxon>
    </lineage>
</organism>
<dbReference type="Pfam" id="PF02518">
    <property type="entry name" value="HATPase_c"/>
    <property type="match status" value="1"/>
</dbReference>
<dbReference type="FunFam" id="3.30.565.10:FF:000002">
    <property type="entry name" value="DNA gyrase subunit B"/>
    <property type="match status" value="1"/>
</dbReference>
<dbReference type="PROSITE" id="PS00177">
    <property type="entry name" value="TOPOISOMERASE_II"/>
    <property type="match status" value="1"/>
</dbReference>
<keyword evidence="10" id="KW-0963">Cytoplasm</keyword>
<dbReference type="FunFam" id="3.30.230.10:FF:000005">
    <property type="entry name" value="DNA gyrase subunit B"/>
    <property type="match status" value="1"/>
</dbReference>
<dbReference type="Pfam" id="PF01751">
    <property type="entry name" value="Toprim"/>
    <property type="match status" value="1"/>
</dbReference>
<dbReference type="InterPro" id="IPR013759">
    <property type="entry name" value="Topo_IIA_B_C"/>
</dbReference>
<dbReference type="InterPro" id="IPR013760">
    <property type="entry name" value="Topo_IIA-like_dom_sf"/>
</dbReference>
<name>A0A455T703_9CHLR</name>
<feature type="binding site" evidence="10">
    <location>
        <position position="534"/>
    </location>
    <ligand>
        <name>Mg(2+)</name>
        <dbReference type="ChEBI" id="CHEBI:18420"/>
        <label>2</label>
    </ligand>
</feature>
<dbReference type="CDD" id="cd00822">
    <property type="entry name" value="TopoII_Trans_DNA_gyrase"/>
    <property type="match status" value="1"/>
</dbReference>
<evidence type="ECO:0000256" key="2">
    <source>
        <dbReference type="ARBA" id="ARBA00010708"/>
    </source>
</evidence>
<dbReference type="SMART" id="SM00433">
    <property type="entry name" value="TOP2c"/>
    <property type="match status" value="1"/>
</dbReference>
<dbReference type="InterPro" id="IPR013506">
    <property type="entry name" value="Topo_IIA_bsu_dom2"/>
</dbReference>
<keyword evidence="4 10" id="KW-0547">Nucleotide-binding</keyword>
<evidence type="ECO:0000256" key="7">
    <source>
        <dbReference type="ARBA" id="ARBA00023029"/>
    </source>
</evidence>
<evidence type="ECO:0000313" key="13">
    <source>
        <dbReference type="EMBL" id="BBH93934.1"/>
    </source>
</evidence>
<evidence type="ECO:0000256" key="4">
    <source>
        <dbReference type="ARBA" id="ARBA00022741"/>
    </source>
</evidence>
<dbReference type="GO" id="GO:0006265">
    <property type="term" value="P:DNA topological change"/>
    <property type="evidence" value="ECO:0007669"/>
    <property type="project" value="UniProtKB-UniRule"/>
</dbReference>
<dbReference type="PANTHER" id="PTHR45866">
    <property type="entry name" value="DNA GYRASE/TOPOISOMERASE SUBUNIT B"/>
    <property type="match status" value="1"/>
</dbReference>
<dbReference type="InterPro" id="IPR020568">
    <property type="entry name" value="Ribosomal_Su5_D2-typ_SF"/>
</dbReference>
<comment type="subcellular location">
    <subcellularLocation>
        <location evidence="10">Cytoplasm</location>
    </subcellularLocation>
</comment>
<feature type="site" description="Interaction with DNA" evidence="10">
    <location>
        <position position="484"/>
    </location>
</feature>
<comment type="catalytic activity">
    <reaction evidence="1 10">
        <text>ATP-dependent breakage, passage and rejoining of double-stranded DNA.</text>
        <dbReference type="EC" id="5.6.2.2"/>
    </reaction>
</comment>
<dbReference type="EMBL" id="AP019377">
    <property type="protein sequence ID" value="BBH93934.1"/>
    <property type="molecule type" value="Genomic_DNA"/>
</dbReference>
<feature type="binding site" evidence="10">
    <location>
        <position position="532"/>
    </location>
    <ligand>
        <name>Mg(2+)</name>
        <dbReference type="ChEBI" id="CHEBI:18420"/>
        <label>1</label>
        <note>catalytic</note>
    </ligand>
</feature>
<dbReference type="Gene3D" id="3.30.565.10">
    <property type="entry name" value="Histidine kinase-like ATPase, C-terminal domain"/>
    <property type="match status" value="1"/>
</dbReference>
<dbReference type="InterPro" id="IPR011557">
    <property type="entry name" value="GyrB"/>
</dbReference>
<gene>
    <name evidence="13" type="primary">gyrB_2</name>
    <name evidence="10" type="synonym">gyrB</name>
    <name evidence="13" type="ORF">KTA_21330</name>
</gene>
<feature type="region of interest" description="Disordered" evidence="11">
    <location>
        <begin position="1"/>
        <end position="38"/>
    </location>
</feature>
<dbReference type="Pfam" id="PF00986">
    <property type="entry name" value="DNA_gyraseB_C"/>
    <property type="match status" value="1"/>
</dbReference>
<evidence type="ECO:0000256" key="11">
    <source>
        <dbReference type="SAM" id="MobiDB-lite"/>
    </source>
</evidence>
<dbReference type="EC" id="5.6.2.2" evidence="10"/>
<keyword evidence="5 10" id="KW-0067">ATP-binding</keyword>
<keyword evidence="9 10" id="KW-0413">Isomerase</keyword>
<dbReference type="InterPro" id="IPR003594">
    <property type="entry name" value="HATPase_dom"/>
</dbReference>
<dbReference type="InterPro" id="IPR014721">
    <property type="entry name" value="Ribsml_uS5_D2-typ_fold_subgr"/>
</dbReference>
<reference evidence="13" key="1">
    <citation type="submission" date="2018-12" db="EMBL/GenBank/DDBJ databases">
        <title>Novel natural products biosynthetic potential of the class Ktedonobacteria.</title>
        <authorList>
            <person name="Zheng Y."/>
            <person name="Saitou A."/>
            <person name="Wang C.M."/>
            <person name="Toyoda A."/>
            <person name="Minakuchi Y."/>
            <person name="Sekiguchi Y."/>
            <person name="Ueda K."/>
            <person name="Takano H."/>
            <person name="Sakai Y."/>
            <person name="Yokota A."/>
            <person name="Yabe S."/>
        </authorList>
    </citation>
    <scope>NUCLEOTIDE SEQUENCE</scope>
    <source>
        <strain evidence="13">A3-2</strain>
    </source>
</reference>
<dbReference type="GO" id="GO:0005694">
    <property type="term" value="C:chromosome"/>
    <property type="evidence" value="ECO:0007669"/>
    <property type="project" value="InterPro"/>
</dbReference>
<dbReference type="GO" id="GO:0003677">
    <property type="term" value="F:DNA binding"/>
    <property type="evidence" value="ECO:0007669"/>
    <property type="project" value="UniProtKB-KW"/>
</dbReference>
<dbReference type="Gene3D" id="3.30.230.10">
    <property type="match status" value="1"/>
</dbReference>
<dbReference type="PRINTS" id="PR00418">
    <property type="entry name" value="TPI2FAMILY"/>
</dbReference>
<dbReference type="InterPro" id="IPR036890">
    <property type="entry name" value="HATPase_C_sf"/>
</dbReference>
<comment type="function">
    <text evidence="10">A type II topoisomerase that negatively supercoils closed circular double-stranded (ds) DNA in an ATP-dependent manner to modulate DNA topology and maintain chromosomes in an underwound state. Negative supercoiling favors strand separation, and DNA replication, transcription, recombination and repair, all of which involve strand separation. Also able to catalyze the interconversion of other topological isomers of dsDNA rings, including catenanes and knotted rings. Type II topoisomerases break and join 2 DNA strands simultaneously in an ATP-dependent manner.</text>
</comment>
<dbReference type="GO" id="GO:0006261">
    <property type="term" value="P:DNA-templated DNA replication"/>
    <property type="evidence" value="ECO:0007669"/>
    <property type="project" value="UniProtKB-UniRule"/>
</dbReference>
<dbReference type="InterPro" id="IPR001241">
    <property type="entry name" value="Topo_IIA"/>
</dbReference>
<dbReference type="SUPFAM" id="SSF55874">
    <property type="entry name" value="ATPase domain of HSP90 chaperone/DNA topoisomerase II/histidine kinase"/>
    <property type="match status" value="1"/>
</dbReference>
<dbReference type="InterPro" id="IPR000565">
    <property type="entry name" value="Topo_IIA_B"/>
</dbReference>
<dbReference type="NCBIfam" id="TIGR01059">
    <property type="entry name" value="gyrB"/>
    <property type="match status" value="1"/>
</dbReference>
<dbReference type="Gene3D" id="3.40.50.670">
    <property type="match status" value="1"/>
</dbReference>
<evidence type="ECO:0000256" key="6">
    <source>
        <dbReference type="ARBA" id="ARBA00022842"/>
    </source>
</evidence>
<comment type="cofactor">
    <cofactor evidence="10">
        <name>Mg(2+)</name>
        <dbReference type="ChEBI" id="CHEBI:18420"/>
    </cofactor>
    <cofactor evidence="10">
        <name>Mn(2+)</name>
        <dbReference type="ChEBI" id="CHEBI:29035"/>
    </cofactor>
    <cofactor evidence="10">
        <name>Ca(2+)</name>
        <dbReference type="ChEBI" id="CHEBI:29108"/>
    </cofactor>
    <text evidence="10">Binds two Mg(2+) per subunit. The magnesium ions form salt bridges with both the protein and the DNA. Can also accept other divalent metal cations, such as Mn(2+) or Ca(2+).</text>
</comment>
<evidence type="ECO:0000256" key="8">
    <source>
        <dbReference type="ARBA" id="ARBA00023125"/>
    </source>
</evidence>
<evidence type="ECO:0000256" key="10">
    <source>
        <dbReference type="HAMAP-Rule" id="MF_01898"/>
    </source>
</evidence>
<comment type="subunit">
    <text evidence="10">Heterotetramer, composed of two GyrA and two GyrB chains. In the heterotetramer, GyrA contains the active site tyrosine that forms a transient covalent intermediate with DNA, while GyrB binds cofactors and catalyzes ATP hydrolysis.</text>
</comment>
<dbReference type="NCBIfam" id="NF004189">
    <property type="entry name" value="PRK05644.1"/>
    <property type="match status" value="1"/>
</dbReference>
<evidence type="ECO:0000259" key="12">
    <source>
        <dbReference type="PROSITE" id="PS50880"/>
    </source>
</evidence>
<dbReference type="SUPFAM" id="SSF54211">
    <property type="entry name" value="Ribosomal protein S5 domain 2-like"/>
    <property type="match status" value="1"/>
</dbReference>
<evidence type="ECO:0000256" key="9">
    <source>
        <dbReference type="ARBA" id="ARBA00023235"/>
    </source>
</evidence>
<keyword evidence="8" id="KW-0238">DNA-binding</keyword>
<accession>A0A455T703</accession>
<feature type="domain" description="Toprim" evidence="12">
    <location>
        <begin position="453"/>
        <end position="567"/>
    </location>
</feature>